<evidence type="ECO:0000313" key="2">
    <source>
        <dbReference type="EMBL" id="KAK9144491.1"/>
    </source>
</evidence>
<proteinExistence type="inferred from homology"/>
<keyword evidence="3" id="KW-1185">Reference proteome</keyword>
<dbReference type="Proteomes" id="UP001417504">
    <property type="component" value="Unassembled WGS sequence"/>
</dbReference>
<dbReference type="EMBL" id="JBBNAE010000002">
    <property type="protein sequence ID" value="KAK9144491.1"/>
    <property type="molecule type" value="Genomic_DNA"/>
</dbReference>
<dbReference type="InterPro" id="IPR003676">
    <property type="entry name" value="SAUR_fam"/>
</dbReference>
<name>A0AAP0PKW0_9MAGN</name>
<sequence length="126" mass="14628">MECLVMPIVRWRSRRYTPLTHSASSSSSDLITVVVGKENRVFLVDPFVLDEHPFRILMDLVRRGENSYDDGRWGVVEAENGGRRRVVFVDVDAILFEHMLWLLHNDCSSLLKLNVEEIIDFYAQDC</sequence>
<dbReference type="PANTHER" id="PTHR35296">
    <property type="entry name" value="EXPRESSED PROTEIN"/>
    <property type="match status" value="1"/>
</dbReference>
<gene>
    <name evidence="2" type="ORF">Sjap_004394</name>
</gene>
<dbReference type="GO" id="GO:0009733">
    <property type="term" value="P:response to auxin"/>
    <property type="evidence" value="ECO:0007669"/>
    <property type="project" value="InterPro"/>
</dbReference>
<reference evidence="2 3" key="1">
    <citation type="submission" date="2024-01" db="EMBL/GenBank/DDBJ databases">
        <title>Genome assemblies of Stephania.</title>
        <authorList>
            <person name="Yang L."/>
        </authorList>
    </citation>
    <scope>NUCLEOTIDE SEQUENCE [LARGE SCALE GENOMIC DNA]</scope>
    <source>
        <strain evidence="2">QJT</strain>
        <tissue evidence="2">Leaf</tissue>
    </source>
</reference>
<organism evidence="2 3">
    <name type="scientific">Stephania japonica</name>
    <dbReference type="NCBI Taxonomy" id="461633"/>
    <lineage>
        <taxon>Eukaryota</taxon>
        <taxon>Viridiplantae</taxon>
        <taxon>Streptophyta</taxon>
        <taxon>Embryophyta</taxon>
        <taxon>Tracheophyta</taxon>
        <taxon>Spermatophyta</taxon>
        <taxon>Magnoliopsida</taxon>
        <taxon>Ranunculales</taxon>
        <taxon>Menispermaceae</taxon>
        <taxon>Menispermoideae</taxon>
        <taxon>Cissampelideae</taxon>
        <taxon>Stephania</taxon>
    </lineage>
</organism>
<evidence type="ECO:0000313" key="3">
    <source>
        <dbReference type="Proteomes" id="UP001417504"/>
    </source>
</evidence>
<dbReference type="PANTHER" id="PTHR35296:SF3">
    <property type="entry name" value="EXPRESSED PROTEIN"/>
    <property type="match status" value="1"/>
</dbReference>
<comment type="caution">
    <text evidence="2">The sequence shown here is derived from an EMBL/GenBank/DDBJ whole genome shotgun (WGS) entry which is preliminary data.</text>
</comment>
<evidence type="ECO:0000256" key="1">
    <source>
        <dbReference type="ARBA" id="ARBA00006974"/>
    </source>
</evidence>
<protein>
    <submittedName>
        <fullName evidence="2">Uncharacterized protein</fullName>
    </submittedName>
</protein>
<dbReference type="AlphaFoldDB" id="A0AAP0PKW0"/>
<accession>A0AAP0PKW0</accession>
<comment type="similarity">
    <text evidence="1">Belongs to the ARG7 family.</text>
</comment>